<dbReference type="InterPro" id="IPR000182">
    <property type="entry name" value="GNAT_dom"/>
</dbReference>
<dbReference type="RefSeq" id="WP_069328633.1">
    <property type="nucleotide sequence ID" value="NZ_MDER01000060.1"/>
</dbReference>
<dbReference type="PANTHER" id="PTHR43415:SF3">
    <property type="entry name" value="GNAT-FAMILY ACETYLTRANSFERASE"/>
    <property type="match status" value="1"/>
</dbReference>
<accession>A0A1E3L0Q0</accession>
<dbReference type="Gene3D" id="3.40.630.30">
    <property type="match status" value="1"/>
</dbReference>
<reference evidence="2 3" key="1">
    <citation type="submission" date="2016-08" db="EMBL/GenBank/DDBJ databases">
        <title>Genome sequencing of Paenibacillus sp. TI45-13ar, isolated from Korean traditional nuruk.</title>
        <authorList>
            <person name="Kim S.-J."/>
        </authorList>
    </citation>
    <scope>NUCLEOTIDE SEQUENCE [LARGE SCALE GENOMIC DNA]</scope>
    <source>
        <strain evidence="2 3">TI45-13ar</strain>
    </source>
</reference>
<dbReference type="Pfam" id="PF13302">
    <property type="entry name" value="Acetyltransf_3"/>
    <property type="match status" value="1"/>
</dbReference>
<comment type="caution">
    <text evidence="2">The sequence shown here is derived from an EMBL/GenBank/DDBJ whole genome shotgun (WGS) entry which is preliminary data.</text>
</comment>
<dbReference type="PANTHER" id="PTHR43415">
    <property type="entry name" value="SPERMIDINE N(1)-ACETYLTRANSFERASE"/>
    <property type="match status" value="1"/>
</dbReference>
<evidence type="ECO:0000259" key="1">
    <source>
        <dbReference type="Pfam" id="PF13302"/>
    </source>
</evidence>
<dbReference type="AlphaFoldDB" id="A0A1E3L0Q0"/>
<name>A0A1E3L0Q0_9BACL</name>
<feature type="domain" description="N-acetyltransferase" evidence="1">
    <location>
        <begin position="7"/>
        <end position="146"/>
    </location>
</feature>
<sequence>MLHGEHIKLRAIEKEDLSQLLTWRNKPEMRQFFREYRELNYDQQLDWFNKRVIGDPNTVMFAIIDGDNGNLLGASGLCYIDWINRSADFSIYIGINDLYIDSYYAIDAAKCMMKYAFEELNLHRLWCEIYNFDHSKNDFLQELGFQVDGKHRQTHWANGSWHDSIFYSFLSSDFKK</sequence>
<gene>
    <name evidence="2" type="ORF">PTI45_03240</name>
</gene>
<dbReference type="EMBL" id="MDER01000060">
    <property type="protein sequence ID" value="ODP27306.1"/>
    <property type="molecule type" value="Genomic_DNA"/>
</dbReference>
<dbReference type="Proteomes" id="UP000094578">
    <property type="component" value="Unassembled WGS sequence"/>
</dbReference>
<proteinExistence type="predicted"/>
<keyword evidence="3" id="KW-1185">Reference proteome</keyword>
<dbReference type="SUPFAM" id="SSF55729">
    <property type="entry name" value="Acyl-CoA N-acyltransferases (Nat)"/>
    <property type="match status" value="1"/>
</dbReference>
<evidence type="ECO:0000313" key="3">
    <source>
        <dbReference type="Proteomes" id="UP000094578"/>
    </source>
</evidence>
<evidence type="ECO:0000313" key="2">
    <source>
        <dbReference type="EMBL" id="ODP27306.1"/>
    </source>
</evidence>
<dbReference type="PATRIC" id="fig|1886670.3.peg.3294"/>
<protein>
    <recommendedName>
        <fullName evidence="1">N-acetyltransferase domain-containing protein</fullName>
    </recommendedName>
</protein>
<dbReference type="STRING" id="1886670.PTI45_03240"/>
<dbReference type="InterPro" id="IPR016181">
    <property type="entry name" value="Acyl_CoA_acyltransferase"/>
</dbReference>
<dbReference type="GO" id="GO:0016747">
    <property type="term" value="F:acyltransferase activity, transferring groups other than amino-acyl groups"/>
    <property type="evidence" value="ECO:0007669"/>
    <property type="project" value="InterPro"/>
</dbReference>
<organism evidence="2 3">
    <name type="scientific">Paenibacillus nuruki</name>
    <dbReference type="NCBI Taxonomy" id="1886670"/>
    <lineage>
        <taxon>Bacteria</taxon>
        <taxon>Bacillati</taxon>
        <taxon>Bacillota</taxon>
        <taxon>Bacilli</taxon>
        <taxon>Bacillales</taxon>
        <taxon>Paenibacillaceae</taxon>
        <taxon>Paenibacillus</taxon>
    </lineage>
</organism>